<organism evidence="1 2">
    <name type="scientific">Acetivibrio ethanolgignens</name>
    <dbReference type="NCBI Taxonomy" id="290052"/>
    <lineage>
        <taxon>Bacteria</taxon>
        <taxon>Bacillati</taxon>
        <taxon>Bacillota</taxon>
        <taxon>Clostridia</taxon>
        <taxon>Eubacteriales</taxon>
        <taxon>Oscillospiraceae</taxon>
        <taxon>Acetivibrio</taxon>
    </lineage>
</organism>
<reference evidence="1 2" key="1">
    <citation type="submission" date="2015-11" db="EMBL/GenBank/DDBJ databases">
        <title>Butyribacter intestini gen. nov., sp. nov., a butyric acid-producing bacterium of the family Lachnospiraceae isolated from the human faeces.</title>
        <authorList>
            <person name="Zou Y."/>
            <person name="Xue W."/>
            <person name="Luo G."/>
            <person name="Lv M."/>
        </authorList>
    </citation>
    <scope>NUCLEOTIDE SEQUENCE [LARGE SCALE GENOMIC DNA]</scope>
    <source>
        <strain evidence="1 2">ACET-33324</strain>
    </source>
</reference>
<gene>
    <name evidence="1" type="ORF">ASU35_16815</name>
</gene>
<proteinExistence type="predicted"/>
<accession>A0A0V8QIT9</accession>
<dbReference type="Proteomes" id="UP000054874">
    <property type="component" value="Unassembled WGS sequence"/>
</dbReference>
<comment type="caution">
    <text evidence="1">The sequence shown here is derived from an EMBL/GenBank/DDBJ whole genome shotgun (WGS) entry which is preliminary data.</text>
</comment>
<name>A0A0V8QIT9_9FIRM</name>
<protein>
    <submittedName>
        <fullName evidence="1">Uncharacterized protein</fullName>
    </submittedName>
</protein>
<evidence type="ECO:0000313" key="1">
    <source>
        <dbReference type="EMBL" id="KSV60465.1"/>
    </source>
</evidence>
<evidence type="ECO:0000313" key="2">
    <source>
        <dbReference type="Proteomes" id="UP000054874"/>
    </source>
</evidence>
<dbReference type="AlphaFoldDB" id="A0A0V8QIT9"/>
<sequence length="100" mass="11981">MNLTKYEQETIINFNAGEQLATIYTRDRAVMRKLDALVTEFPDVYKLVGETDIDKTYCMAKSCINYRKPRKLDDKYRERKRVQMIQYNVQRQTIEKMCAQ</sequence>
<keyword evidence="2" id="KW-1185">Reference proteome</keyword>
<dbReference type="EMBL" id="LNAM01000010">
    <property type="protein sequence ID" value="KSV60465.1"/>
    <property type="molecule type" value="Genomic_DNA"/>
</dbReference>